<evidence type="ECO:0000313" key="10">
    <source>
        <dbReference type="EMBL" id="AET39742.1"/>
    </source>
</evidence>
<dbReference type="PANTHER" id="PTHR21427">
    <property type="entry name" value="UBIQUINONE BIOSYNTHESIS PROTEIN COQ9, MITOCHONDRIAL"/>
    <property type="match status" value="1"/>
</dbReference>
<dbReference type="InterPro" id="IPR012762">
    <property type="entry name" value="Ubiq_biosynth_COQ9"/>
</dbReference>
<feature type="domain" description="COQ9 C-terminal" evidence="9">
    <location>
        <begin position="154"/>
        <end position="224"/>
    </location>
</feature>
<dbReference type="OrthoDB" id="619536at2759"/>
<dbReference type="GeneID" id="11470229"/>
<dbReference type="UniPathway" id="UPA00232"/>
<evidence type="ECO:0000256" key="8">
    <source>
        <dbReference type="RuleBase" id="RU366063"/>
    </source>
</evidence>
<dbReference type="STRING" id="931890.G8JSM0"/>
<dbReference type="InParanoid" id="G8JSM0"/>
<dbReference type="GO" id="GO:0008289">
    <property type="term" value="F:lipid binding"/>
    <property type="evidence" value="ECO:0007669"/>
    <property type="project" value="UniProtKB-UniRule"/>
</dbReference>
<comment type="similarity">
    <text evidence="3 8">Belongs to the COQ9 family.</text>
</comment>
<dbReference type="EMBL" id="CP002500">
    <property type="protein sequence ID" value="AET39742.1"/>
    <property type="molecule type" value="Genomic_DNA"/>
</dbReference>
<evidence type="ECO:0000313" key="11">
    <source>
        <dbReference type="Proteomes" id="UP000006790"/>
    </source>
</evidence>
<evidence type="ECO:0000256" key="4">
    <source>
        <dbReference type="ARBA" id="ARBA00022688"/>
    </source>
</evidence>
<keyword evidence="6 8" id="KW-0446">Lipid-binding</keyword>
<dbReference type="Pfam" id="PF08511">
    <property type="entry name" value="COQ9"/>
    <property type="match status" value="1"/>
</dbReference>
<evidence type="ECO:0000256" key="5">
    <source>
        <dbReference type="ARBA" id="ARBA00022946"/>
    </source>
</evidence>
<dbReference type="GO" id="GO:0032991">
    <property type="term" value="C:protein-containing complex"/>
    <property type="evidence" value="ECO:0007669"/>
    <property type="project" value="EnsemblFungi"/>
</dbReference>
<accession>G8JSM0</accession>
<comment type="pathway">
    <text evidence="2 8">Cofactor biosynthesis; ubiquinone biosynthesis.</text>
</comment>
<keyword evidence="7 8" id="KW-0496">Mitochondrion</keyword>
<proteinExistence type="inferred from homology"/>
<reference evidence="11" key="1">
    <citation type="journal article" date="2012" name="G3 (Bethesda)">
        <title>Pichia sorbitophila, an interspecies yeast hybrid reveals early steps of genome resolution following polyploidization.</title>
        <authorList>
            <person name="Leh Louis V."/>
            <person name="Despons L."/>
            <person name="Friedrich A."/>
            <person name="Martin T."/>
            <person name="Durrens P."/>
            <person name="Casaregola S."/>
            <person name="Neuveglise C."/>
            <person name="Fairhead C."/>
            <person name="Marck C."/>
            <person name="Cruz J.A."/>
            <person name="Straub M.L."/>
            <person name="Kugler V."/>
            <person name="Sacerdot C."/>
            <person name="Uzunov Z."/>
            <person name="Thierry A."/>
            <person name="Weiss S."/>
            <person name="Bleykasten C."/>
            <person name="De Montigny J."/>
            <person name="Jacques N."/>
            <person name="Jung P."/>
            <person name="Lemaire M."/>
            <person name="Mallet S."/>
            <person name="Morel G."/>
            <person name="Richard G.F."/>
            <person name="Sarkar A."/>
            <person name="Savel G."/>
            <person name="Schacherer J."/>
            <person name="Seret M.L."/>
            <person name="Talla E."/>
            <person name="Samson G."/>
            <person name="Jubin C."/>
            <person name="Poulain J."/>
            <person name="Vacherie B."/>
            <person name="Barbe V."/>
            <person name="Pelletier E."/>
            <person name="Sherman D.J."/>
            <person name="Westhof E."/>
            <person name="Weissenbach J."/>
            <person name="Baret P.V."/>
            <person name="Wincker P."/>
            <person name="Gaillardin C."/>
            <person name="Dujon B."/>
            <person name="Souciet J.L."/>
        </authorList>
    </citation>
    <scope>NUCLEOTIDE SEQUENCE [LARGE SCALE GENOMIC DNA]</scope>
    <source>
        <strain evidence="11">CBS 270.75 / DBVPG 7215 / KCTC 17166 / NRRL Y-17582</strain>
    </source>
</reference>
<dbReference type="GO" id="GO:0006744">
    <property type="term" value="P:ubiquinone biosynthetic process"/>
    <property type="evidence" value="ECO:0007669"/>
    <property type="project" value="UniProtKB-UniRule"/>
</dbReference>
<dbReference type="eggNOG" id="KOG2969">
    <property type="taxonomic scope" value="Eukaryota"/>
</dbReference>
<sequence>MNIRCHRIMLGGFRRFYHVNSAEYAVGNTLRPLIYGRCSPQYKVLNCALEKYVPFKGFKDSAIVDAANELGYNSAVLAAIGANNSPAMFNVSTSVQELVKFHLVTKRYGLQEDQEGTKTLEELFLKRLEANKSLGPHLKEVLSILAIPGDFLVNTGLPELFQLADDMIYYSTEKDFNDLAWYSKRLAVSMAYISTELFMAKDSSPNFQATMEFAKGRINQIDEMGTAYNNIEEFAWFQLLTTVNLARSQLVRG</sequence>
<dbReference type="HOGENOM" id="CLU_057411_1_1_1"/>
<keyword evidence="11" id="KW-1185">Reference proteome</keyword>
<keyword evidence="5" id="KW-0809">Transit peptide</keyword>
<organism evidence="10 11">
    <name type="scientific">Eremothecium cymbalariae (strain CBS 270.75 / DBVPG 7215 / KCTC 17166 / NRRL Y-17582)</name>
    <name type="common">Yeast</name>
    <dbReference type="NCBI Taxonomy" id="931890"/>
    <lineage>
        <taxon>Eukaryota</taxon>
        <taxon>Fungi</taxon>
        <taxon>Dikarya</taxon>
        <taxon>Ascomycota</taxon>
        <taxon>Saccharomycotina</taxon>
        <taxon>Saccharomycetes</taxon>
        <taxon>Saccharomycetales</taxon>
        <taxon>Saccharomycetaceae</taxon>
        <taxon>Eremothecium</taxon>
    </lineage>
</organism>
<evidence type="ECO:0000256" key="2">
    <source>
        <dbReference type="ARBA" id="ARBA00004749"/>
    </source>
</evidence>
<dbReference type="RefSeq" id="XP_003646559.1">
    <property type="nucleotide sequence ID" value="XM_003646511.1"/>
</dbReference>
<dbReference type="OMA" id="SELFMAQ"/>
<evidence type="ECO:0000256" key="3">
    <source>
        <dbReference type="ARBA" id="ARBA00010766"/>
    </source>
</evidence>
<dbReference type="InterPro" id="IPR013718">
    <property type="entry name" value="COQ9_C"/>
</dbReference>
<dbReference type="Proteomes" id="UP000006790">
    <property type="component" value="Chromosome 4"/>
</dbReference>
<keyword evidence="4 8" id="KW-0831">Ubiquinone biosynthesis</keyword>
<dbReference type="FunCoup" id="G8JSM0">
    <property type="interactions" value="249"/>
</dbReference>
<gene>
    <name evidence="10" type="ordered locus">Ecym_4722</name>
</gene>
<protein>
    <recommendedName>
        <fullName evidence="8">Ubiquinone biosynthesis protein</fullName>
    </recommendedName>
</protein>
<comment type="function">
    <text evidence="8">Membrane-associated protein that warps the membrane surface to access and bind aromatic isoprenes with high specificity, including ubiquinone (CoQ) isoprene intermediates and presents them directly to Coq7, therefore facilitating the Coq7-mediated hydroxylase step. Participates in the biosynthesis of coenzyme Q, also named ubiquinone, an essential lipid-soluble electron transporter for aerobic cellular respiration.</text>
</comment>
<dbReference type="KEGG" id="erc:Ecym_4722"/>
<name>G8JSM0_ERECY</name>
<evidence type="ECO:0000259" key="9">
    <source>
        <dbReference type="Pfam" id="PF08511"/>
    </source>
</evidence>
<dbReference type="GO" id="GO:0005743">
    <property type="term" value="C:mitochondrial inner membrane"/>
    <property type="evidence" value="ECO:0007669"/>
    <property type="project" value="EnsemblFungi"/>
</dbReference>
<dbReference type="AlphaFoldDB" id="G8JSM0"/>
<comment type="subcellular location">
    <subcellularLocation>
        <location evidence="1 8">Mitochondrion</location>
    </subcellularLocation>
</comment>
<evidence type="ECO:0000256" key="6">
    <source>
        <dbReference type="ARBA" id="ARBA00023121"/>
    </source>
</evidence>
<evidence type="ECO:0000256" key="7">
    <source>
        <dbReference type="ARBA" id="ARBA00023128"/>
    </source>
</evidence>
<dbReference type="NCBIfam" id="TIGR02396">
    <property type="entry name" value="diverge_rpsU"/>
    <property type="match status" value="1"/>
</dbReference>
<dbReference type="PANTHER" id="PTHR21427:SF19">
    <property type="entry name" value="UBIQUINONE BIOSYNTHESIS PROTEIN COQ9, MITOCHONDRIAL"/>
    <property type="match status" value="1"/>
</dbReference>
<evidence type="ECO:0000256" key="1">
    <source>
        <dbReference type="ARBA" id="ARBA00004173"/>
    </source>
</evidence>